<gene>
    <name evidence="2" type="ORF">CYY_005860</name>
</gene>
<dbReference type="AlphaFoldDB" id="A0A8J4PST9"/>
<dbReference type="EMBL" id="AJWJ01000245">
    <property type="protein sequence ID" value="KAF2072817.1"/>
    <property type="molecule type" value="Genomic_DNA"/>
</dbReference>
<protein>
    <submittedName>
        <fullName evidence="2">Uncharacterized protein</fullName>
    </submittedName>
</protein>
<name>A0A8J4PST9_9MYCE</name>
<proteinExistence type="predicted"/>
<accession>A0A8J4PST9</accession>
<dbReference type="Proteomes" id="UP000695562">
    <property type="component" value="Unassembled WGS sequence"/>
</dbReference>
<sequence>MNRVSTSIFNGLRRAPMLRRSGAPLRNLEDKIKDREMALEDSYVKQMEMDRIRAMSDKNKKTVISTTPKKRKGKKDHNKTDPLPVGRVTDSGFIF</sequence>
<keyword evidence="3" id="KW-1185">Reference proteome</keyword>
<feature type="compositionally biased region" description="Basic residues" evidence="1">
    <location>
        <begin position="68"/>
        <end position="77"/>
    </location>
</feature>
<evidence type="ECO:0000256" key="1">
    <source>
        <dbReference type="SAM" id="MobiDB-lite"/>
    </source>
</evidence>
<comment type="caution">
    <text evidence="2">The sequence shown here is derived from an EMBL/GenBank/DDBJ whole genome shotgun (WGS) entry which is preliminary data.</text>
</comment>
<reference evidence="2" key="1">
    <citation type="submission" date="2020-01" db="EMBL/GenBank/DDBJ databases">
        <title>Development of genomics and gene disruption for Polysphondylium violaceum indicates a role for the polyketide synthase stlB in stalk morphogenesis.</title>
        <authorList>
            <person name="Narita B."/>
            <person name="Kawabe Y."/>
            <person name="Kin K."/>
            <person name="Saito T."/>
            <person name="Gibbs R."/>
            <person name="Kuspa A."/>
            <person name="Muzny D."/>
            <person name="Queller D."/>
            <person name="Richards S."/>
            <person name="Strassman J."/>
            <person name="Sucgang R."/>
            <person name="Worley K."/>
            <person name="Schaap P."/>
        </authorList>
    </citation>
    <scope>NUCLEOTIDE SEQUENCE</scope>
    <source>
        <strain evidence="2">QSvi11</strain>
    </source>
</reference>
<feature type="region of interest" description="Disordered" evidence="1">
    <location>
        <begin position="54"/>
        <end position="95"/>
    </location>
</feature>
<evidence type="ECO:0000313" key="2">
    <source>
        <dbReference type="EMBL" id="KAF2072817.1"/>
    </source>
</evidence>
<evidence type="ECO:0000313" key="3">
    <source>
        <dbReference type="Proteomes" id="UP000695562"/>
    </source>
</evidence>
<organism evidence="2 3">
    <name type="scientific">Polysphondylium violaceum</name>
    <dbReference type="NCBI Taxonomy" id="133409"/>
    <lineage>
        <taxon>Eukaryota</taxon>
        <taxon>Amoebozoa</taxon>
        <taxon>Evosea</taxon>
        <taxon>Eumycetozoa</taxon>
        <taxon>Dictyostelia</taxon>
        <taxon>Dictyosteliales</taxon>
        <taxon>Dictyosteliaceae</taxon>
        <taxon>Polysphondylium</taxon>
    </lineage>
</organism>
<dbReference type="OrthoDB" id="10573168at2759"/>